<keyword evidence="2" id="KW-1185">Reference proteome</keyword>
<evidence type="ECO:0000313" key="1">
    <source>
        <dbReference type="EMBL" id="AAT90083.1"/>
    </source>
</evidence>
<dbReference type="Proteomes" id="UP000001306">
    <property type="component" value="Chromosome"/>
</dbReference>
<name>Q6AC09_LEIXX</name>
<gene>
    <name evidence="1" type="ordered locus">Lxx24680</name>
</gene>
<dbReference type="HOGENOM" id="CLU_166076_0_0_11"/>
<dbReference type="KEGG" id="lxx:Lxx24680"/>
<reference evidence="1 2" key="1">
    <citation type="journal article" date="2004" name="Mol. Plant Microbe Interact.">
        <title>The genome sequence of the Gram-positive sugarcane pathogen Leifsonia xyli subsp. xyli.</title>
        <authorList>
            <person name="Monteiro-Vitorello C.B."/>
            <person name="Camargo L.E.A."/>
            <person name="Van Sluys M.A."/>
            <person name="Kitajima J.P."/>
            <person name="Truffi D."/>
            <person name="do Amaral A.M."/>
            <person name="Harakava R."/>
            <person name="de Oliveira J.C.F."/>
            <person name="Wood D."/>
            <person name="de Oliveira M.C."/>
            <person name="Miyaki C.Y."/>
            <person name="Takita M.A."/>
            <person name="da Silva A.C.R."/>
            <person name="Furlan L.R."/>
            <person name="Carraro D.M."/>
            <person name="Camarotte G."/>
            <person name="Almeida N.F. Jr."/>
            <person name="Carrer H."/>
            <person name="Coutinho L.L."/>
            <person name="El-Dorry H.A."/>
            <person name="Ferro M.I.T."/>
            <person name="Gagliardi P.R."/>
            <person name="Giglioti E."/>
            <person name="Goldman M.H.S."/>
            <person name="Goldman G.H."/>
            <person name="Kimura E.T."/>
            <person name="Ferro E.S."/>
            <person name="Kuramae E.E."/>
            <person name="Lemos E.G.M."/>
            <person name="Lemos M.V.F."/>
            <person name="Mauro S.M.Z."/>
            <person name="Machado M.A."/>
            <person name="Marino C.L."/>
            <person name="Menck C.F."/>
            <person name="Nunes L.R."/>
            <person name="Oliveira R.C."/>
            <person name="Pereira G.G."/>
            <person name="Siqueira W."/>
            <person name="de Souza A.A."/>
            <person name="Tsai S.M."/>
            <person name="Zanca A.S."/>
            <person name="Simpson A.J.G."/>
            <person name="Brumbley S.M."/>
            <person name="Setubal J.C."/>
        </authorList>
    </citation>
    <scope>NUCLEOTIDE SEQUENCE [LARGE SCALE GENOMIC DNA]</scope>
    <source>
        <strain evidence="1 2">CTCB07</strain>
    </source>
</reference>
<accession>Q6AC09</accession>
<dbReference type="EMBL" id="AE016822">
    <property type="protein sequence ID" value="AAT90083.1"/>
    <property type="molecule type" value="Genomic_DNA"/>
</dbReference>
<dbReference type="AlphaFoldDB" id="Q6AC09"/>
<organism evidence="1 2">
    <name type="scientific">Leifsonia xyli subsp. xyli (strain CTCB07)</name>
    <dbReference type="NCBI Taxonomy" id="281090"/>
    <lineage>
        <taxon>Bacteria</taxon>
        <taxon>Bacillati</taxon>
        <taxon>Actinomycetota</taxon>
        <taxon>Actinomycetes</taxon>
        <taxon>Micrococcales</taxon>
        <taxon>Microbacteriaceae</taxon>
        <taxon>Leifsonia</taxon>
    </lineage>
</organism>
<evidence type="ECO:0000313" key="2">
    <source>
        <dbReference type="Proteomes" id="UP000001306"/>
    </source>
</evidence>
<proteinExistence type="predicted"/>
<sequence>MVRRARRKHTGGLLVAAYYRRGIGEGPGEDMQVFHVYIDDLRFTFVDTEPVEGLKNRIVEASRAAGGFVAITQSSRPPSEVFVTGHTRVRIETAAVPQHAAPDASDRDDDAFWFDFDSLP</sequence>
<protein>
    <submittedName>
        <fullName evidence="1">Uncharacterized protein</fullName>
    </submittedName>
</protein>